<protein>
    <recommendedName>
        <fullName evidence="6">DUF3332 domain-containing protein</fullName>
    </recommendedName>
</protein>
<dbReference type="RefSeq" id="WP_060991719.1">
    <property type="nucleotide sequence ID" value="NZ_BSOU01000004.1"/>
</dbReference>
<dbReference type="EMBL" id="MSCP01000001">
    <property type="protein sequence ID" value="PQJ92692.1"/>
    <property type="molecule type" value="Genomic_DNA"/>
</dbReference>
<dbReference type="Pfam" id="PF11810">
    <property type="entry name" value="DUF3332"/>
    <property type="match status" value="1"/>
</dbReference>
<evidence type="ECO:0000256" key="1">
    <source>
        <dbReference type="SAM" id="SignalP"/>
    </source>
</evidence>
<dbReference type="InterPro" id="IPR021768">
    <property type="entry name" value="DUF3332"/>
</dbReference>
<dbReference type="Proteomes" id="UP001156660">
    <property type="component" value="Unassembled WGS sequence"/>
</dbReference>
<dbReference type="OrthoDB" id="9814441at2"/>
<reference evidence="3 4" key="2">
    <citation type="submission" date="2016-12" db="EMBL/GenBank/DDBJ databases">
        <title>Diversity of luminous bacteria.</title>
        <authorList>
            <person name="Yoshizawa S."/>
            <person name="Kogure K."/>
        </authorList>
    </citation>
    <scope>NUCLEOTIDE SEQUENCE [LARGE SCALE GENOMIC DNA]</scope>
    <source>
        <strain evidence="3 4">NBRC 105001</strain>
    </source>
</reference>
<sequence length="179" mass="19587">MKKTFVKVVAMTAVAVSLSGCVGSMAVTGKLMQFNVEVVDNRYARAGVNFLLSPVYAITTAADYIVFNSLEFWTGKNPINGSPHIFDSKTETMININDDLDDSLKEAPVGPITLQRTYETGEFQQIDENTIQMDITYSNGDKATLLGLKNDNQVSYFIDGVLVAETTIEQLQELAASKA</sequence>
<evidence type="ECO:0000313" key="3">
    <source>
        <dbReference type="EMBL" id="PQJ92692.1"/>
    </source>
</evidence>
<organism evidence="3 4">
    <name type="scientific">Aliivibrio sifiae</name>
    <dbReference type="NCBI Taxonomy" id="566293"/>
    <lineage>
        <taxon>Bacteria</taxon>
        <taxon>Pseudomonadati</taxon>
        <taxon>Pseudomonadota</taxon>
        <taxon>Gammaproteobacteria</taxon>
        <taxon>Vibrionales</taxon>
        <taxon>Vibrionaceae</taxon>
        <taxon>Aliivibrio</taxon>
    </lineage>
</organism>
<keyword evidence="1" id="KW-0732">Signal</keyword>
<keyword evidence="5" id="KW-1185">Reference proteome</keyword>
<evidence type="ECO:0000313" key="4">
    <source>
        <dbReference type="Proteomes" id="UP000239273"/>
    </source>
</evidence>
<evidence type="ECO:0000313" key="5">
    <source>
        <dbReference type="Proteomes" id="UP001156660"/>
    </source>
</evidence>
<gene>
    <name evidence="3" type="ORF">BTO23_00970</name>
    <name evidence="2" type="ORF">GCM10007855_16420</name>
</gene>
<evidence type="ECO:0000313" key="2">
    <source>
        <dbReference type="EMBL" id="GLR74768.1"/>
    </source>
</evidence>
<dbReference type="PROSITE" id="PS51257">
    <property type="entry name" value="PROKAR_LIPOPROTEIN"/>
    <property type="match status" value="1"/>
</dbReference>
<proteinExistence type="predicted"/>
<reference evidence="2" key="4">
    <citation type="submission" date="2023-01" db="EMBL/GenBank/DDBJ databases">
        <title>Draft genome sequence of Aliivibrio sifiae strain NBRC 105001.</title>
        <authorList>
            <person name="Sun Q."/>
            <person name="Mori K."/>
        </authorList>
    </citation>
    <scope>NUCLEOTIDE SEQUENCE</scope>
    <source>
        <strain evidence="2">NBRC 105001</strain>
    </source>
</reference>
<dbReference type="AlphaFoldDB" id="A0A2S7XH15"/>
<comment type="caution">
    <text evidence="3">The sequence shown here is derived from an EMBL/GenBank/DDBJ whole genome shotgun (WGS) entry which is preliminary data.</text>
</comment>
<reference evidence="2" key="1">
    <citation type="journal article" date="2014" name="Int. J. Syst. Evol. Microbiol.">
        <title>Complete genome of a new Firmicutes species belonging to the dominant human colonic microbiota ('Ruminococcus bicirculans') reveals two chromosomes and a selective capacity to utilize plant glucans.</title>
        <authorList>
            <consortium name="NISC Comparative Sequencing Program"/>
            <person name="Wegmann U."/>
            <person name="Louis P."/>
            <person name="Goesmann A."/>
            <person name="Henrissat B."/>
            <person name="Duncan S.H."/>
            <person name="Flint H.J."/>
        </authorList>
    </citation>
    <scope>NUCLEOTIDE SEQUENCE</scope>
    <source>
        <strain evidence="2">NBRC 105001</strain>
    </source>
</reference>
<feature type="chain" id="PRO_5015679044" description="DUF3332 domain-containing protein" evidence="1">
    <location>
        <begin position="27"/>
        <end position="179"/>
    </location>
</feature>
<accession>A0A2S7XH15</accession>
<feature type="signal peptide" evidence="1">
    <location>
        <begin position="1"/>
        <end position="26"/>
    </location>
</feature>
<dbReference type="EMBL" id="BSOU01000004">
    <property type="protein sequence ID" value="GLR74768.1"/>
    <property type="molecule type" value="Genomic_DNA"/>
</dbReference>
<dbReference type="Proteomes" id="UP000239273">
    <property type="component" value="Unassembled WGS sequence"/>
</dbReference>
<evidence type="ECO:0008006" key="6">
    <source>
        <dbReference type="Google" id="ProtNLM"/>
    </source>
</evidence>
<name>A0A2S7XH15_9GAMM</name>
<reference evidence="5" key="3">
    <citation type="journal article" date="2019" name="Int. J. Syst. Evol. Microbiol.">
        <title>The Global Catalogue of Microorganisms (GCM) 10K type strain sequencing project: providing services to taxonomists for standard genome sequencing and annotation.</title>
        <authorList>
            <consortium name="The Broad Institute Genomics Platform"/>
            <consortium name="The Broad Institute Genome Sequencing Center for Infectious Disease"/>
            <person name="Wu L."/>
            <person name="Ma J."/>
        </authorList>
    </citation>
    <scope>NUCLEOTIDE SEQUENCE [LARGE SCALE GENOMIC DNA]</scope>
    <source>
        <strain evidence="5">NBRC 105001</strain>
    </source>
</reference>